<name>A0A0G0KGU8_9BACT</name>
<proteinExistence type="predicted"/>
<dbReference type="Proteomes" id="UP000034738">
    <property type="component" value="Unassembled WGS sequence"/>
</dbReference>
<comment type="caution">
    <text evidence="1">The sequence shown here is derived from an EMBL/GenBank/DDBJ whole genome shotgun (WGS) entry which is preliminary data.</text>
</comment>
<organism evidence="1 2">
    <name type="scientific">Candidatus Woesebacteria bacterium GW2011_GWB1_38_5</name>
    <dbReference type="NCBI Taxonomy" id="1618568"/>
    <lineage>
        <taxon>Bacteria</taxon>
        <taxon>Candidatus Woeseibacteriota</taxon>
    </lineage>
</organism>
<accession>A0A0G0KGU8</accession>
<gene>
    <name evidence="1" type="ORF">US95_C0020G0017</name>
</gene>
<dbReference type="AlphaFoldDB" id="A0A0G0KGU8"/>
<evidence type="ECO:0000313" key="2">
    <source>
        <dbReference type="Proteomes" id="UP000034738"/>
    </source>
</evidence>
<dbReference type="EMBL" id="LBUY01000020">
    <property type="protein sequence ID" value="KKQ74715.1"/>
    <property type="molecule type" value="Genomic_DNA"/>
</dbReference>
<sequence>MIGNYEYGDNKTNVNKKKNERCVDVKDLVFFNIFTQFREGVFWDVFSFYQVDKEQD</sequence>
<reference evidence="1 2" key="1">
    <citation type="journal article" date="2015" name="Nature">
        <title>rRNA introns, odd ribosomes, and small enigmatic genomes across a large radiation of phyla.</title>
        <authorList>
            <person name="Brown C.T."/>
            <person name="Hug L.A."/>
            <person name="Thomas B.C."/>
            <person name="Sharon I."/>
            <person name="Castelle C.J."/>
            <person name="Singh A."/>
            <person name="Wilkins M.J."/>
            <person name="Williams K.H."/>
            <person name="Banfield J.F."/>
        </authorList>
    </citation>
    <scope>NUCLEOTIDE SEQUENCE [LARGE SCALE GENOMIC DNA]</scope>
</reference>
<protein>
    <submittedName>
        <fullName evidence="1">Uncharacterized protein</fullName>
    </submittedName>
</protein>
<evidence type="ECO:0000313" key="1">
    <source>
        <dbReference type="EMBL" id="KKQ74715.1"/>
    </source>
</evidence>